<reference evidence="7" key="1">
    <citation type="submission" date="2014-04" db="EMBL/GenBank/DDBJ databases">
        <title>Evolutionary Origins and Diversification of the Mycorrhizal Mutualists.</title>
        <authorList>
            <consortium name="DOE Joint Genome Institute"/>
            <consortium name="Mycorrhizal Genomics Consortium"/>
            <person name="Kohler A."/>
            <person name="Kuo A."/>
            <person name="Nagy L.G."/>
            <person name="Floudas D."/>
            <person name="Copeland A."/>
            <person name="Barry K.W."/>
            <person name="Cichocki N."/>
            <person name="Veneault-Fourrey C."/>
            <person name="LaButti K."/>
            <person name="Lindquist E.A."/>
            <person name="Lipzen A."/>
            <person name="Lundell T."/>
            <person name="Morin E."/>
            <person name="Murat C."/>
            <person name="Riley R."/>
            <person name="Ohm R."/>
            <person name="Sun H."/>
            <person name="Tunlid A."/>
            <person name="Henrissat B."/>
            <person name="Grigoriev I.V."/>
            <person name="Hibbett D.S."/>
            <person name="Martin F."/>
        </authorList>
    </citation>
    <scope>NUCLEOTIDE SEQUENCE [LARGE SCALE GENOMIC DNA]</scope>
    <source>
        <strain evidence="7">FD-334 SS-4</strain>
    </source>
</reference>
<evidence type="ECO:0000259" key="5">
    <source>
        <dbReference type="PROSITE" id="PS50002"/>
    </source>
</evidence>
<feature type="compositionally biased region" description="Low complexity" evidence="3">
    <location>
        <begin position="376"/>
        <end position="405"/>
    </location>
</feature>
<dbReference type="Pfam" id="PF00018">
    <property type="entry name" value="SH3_1"/>
    <property type="match status" value="1"/>
</dbReference>
<protein>
    <recommendedName>
        <fullName evidence="5">SH3 domain-containing protein</fullName>
    </recommendedName>
</protein>
<keyword evidence="4" id="KW-1133">Transmembrane helix</keyword>
<feature type="compositionally biased region" description="Pro residues" evidence="3">
    <location>
        <begin position="293"/>
        <end position="306"/>
    </location>
</feature>
<evidence type="ECO:0000313" key="7">
    <source>
        <dbReference type="Proteomes" id="UP000054270"/>
    </source>
</evidence>
<feature type="transmembrane region" description="Helical" evidence="4">
    <location>
        <begin position="122"/>
        <end position="145"/>
    </location>
</feature>
<dbReference type="GO" id="GO:1902929">
    <property type="term" value="C:plasma membrane of growing cell tip"/>
    <property type="evidence" value="ECO:0007669"/>
    <property type="project" value="TreeGrafter"/>
</dbReference>
<accession>A0A0D2MM11</accession>
<dbReference type="InterPro" id="IPR011043">
    <property type="entry name" value="Gal_Oxase/kelch_b-propeller"/>
</dbReference>
<dbReference type="Pfam" id="PF20153">
    <property type="entry name" value="DUF6535"/>
    <property type="match status" value="1"/>
</dbReference>
<dbReference type="Pfam" id="PF20843">
    <property type="entry name" value="Rax2_3"/>
    <property type="match status" value="1"/>
</dbReference>
<dbReference type="Gene3D" id="2.30.30.40">
    <property type="entry name" value="SH3 Domains"/>
    <property type="match status" value="1"/>
</dbReference>
<dbReference type="InterPro" id="IPR048265">
    <property type="entry name" value="Rax2-like_third"/>
</dbReference>
<dbReference type="PROSITE" id="PS50002">
    <property type="entry name" value="SH3"/>
    <property type="match status" value="1"/>
</dbReference>
<dbReference type="Proteomes" id="UP000054270">
    <property type="component" value="Unassembled WGS sequence"/>
</dbReference>
<feature type="transmembrane region" description="Helical" evidence="4">
    <location>
        <begin position="1597"/>
        <end position="1628"/>
    </location>
</feature>
<feature type="region of interest" description="Disordered" evidence="3">
    <location>
        <begin position="352"/>
        <end position="405"/>
    </location>
</feature>
<evidence type="ECO:0000256" key="2">
    <source>
        <dbReference type="PROSITE-ProRule" id="PRU00192"/>
    </source>
</evidence>
<feature type="region of interest" description="Disordered" evidence="3">
    <location>
        <begin position="287"/>
        <end position="309"/>
    </location>
</feature>
<feature type="compositionally biased region" description="Pro residues" evidence="3">
    <location>
        <begin position="437"/>
        <end position="449"/>
    </location>
</feature>
<evidence type="ECO:0000256" key="1">
    <source>
        <dbReference type="ARBA" id="ARBA00022443"/>
    </source>
</evidence>
<dbReference type="SMART" id="SM00326">
    <property type="entry name" value="SH3"/>
    <property type="match status" value="1"/>
</dbReference>
<evidence type="ECO:0000256" key="3">
    <source>
        <dbReference type="SAM" id="MobiDB-lite"/>
    </source>
</evidence>
<feature type="compositionally biased region" description="Low complexity" evidence="3">
    <location>
        <begin position="352"/>
        <end position="368"/>
    </location>
</feature>
<proteinExistence type="predicted"/>
<dbReference type="SUPFAM" id="SSF50965">
    <property type="entry name" value="Galactose oxidase, central domain"/>
    <property type="match status" value="2"/>
</dbReference>
<gene>
    <name evidence="6" type="ORF">HYPSUDRAFT_200211</name>
</gene>
<dbReference type="InterPro" id="IPR048266">
    <property type="entry name" value="Rax2-like_second"/>
</dbReference>
<dbReference type="Pfam" id="PF20842">
    <property type="entry name" value="Rax2_2"/>
    <property type="match status" value="1"/>
</dbReference>
<feature type="region of interest" description="Disordered" evidence="3">
    <location>
        <begin position="492"/>
        <end position="512"/>
    </location>
</feature>
<dbReference type="STRING" id="945553.A0A0D2MM11"/>
<evidence type="ECO:0000313" key="6">
    <source>
        <dbReference type="EMBL" id="KJA24968.1"/>
    </source>
</evidence>
<keyword evidence="1 2" id="KW-0728">SH3 domain</keyword>
<sequence>MEIDDPFKYAPTKAEGDPWATVLRPLIEADKTRCDSWKDEVQNLLIFAGLFSAVVTPFVIESYKSLLPDPNDTIIVLLGQISTQLDQAHNVTPLFLLPSSSTSSHLTNNPFSPSSSAVRINIFWFLSLILSLVTVLIGTIALQWLREHQSYSAFSSKETLAVLHMRSEALERCLRLLFLLPQDPHATSQASDVVQNGQRLLAVYPPASATPTHHGFSNMTLAAAPTFPQPNFYNGPNPDFPQRNPAPFSDYDQQLRYLANHPGDDGSRLWETTRNDAVRMLSEQAGPYELSIPGPPPPSQWTPPATPSSFQTTAFAQSVFQRAAPSNAYPTPPPAAINSSLSSLAFALGPLPSRTQQTLPQPQSQLHPQPRPQPQPQSRQQQQQKSPQYHSQQYYPQSNSQPQPQFQQQHAFFDDFLERKLQQMNPAPAPVVTARPVTPPPKPKLPPPDDSPDPLTQYSERSSAFSVTPKKRKPIVLMEVPSKRIQSAKRLPLPSPTKVTPRPSVPLTPSTNCSSFSKMSRITMSLRTPSTKWVQPPWHTFPVHASQMPPSIYSLIPALLFSPHVAHAALPEVDFDRMGTVGLAGAFAGLDLFSDAAVAFDPTTSTLLSRAADGALTRLAATDAGGSILAGCALNDVFYLAGNFSAVDSIAAANIAAYTPSSGAFAAVGSGGPNGQINAVVCDAQANKLWVGGSFTTPGHAIAIFDPKAGSWVHVTTIPDNTVRPLKFLDPTTGQNLACTDPCPLSSDSSILYQDFLFDGPFSITGVKIKLSSFSGTAPGLHILQLLSSGAFASAIAANNTDSCFAPNASNNTLTGSWNPVVAQTDIPGTVQTVLVSDFAVGTPSSSAPTFTWIPYVSAAGNYNINLLIPGCTNLEDCGKRTSVKVTVFPGAGLSPFIMHISQQNTNDESQSTYSGPILPSSPNFVTTITMALDDTPAGTGQNGQWELVADRVELILTSANATSDTNSTTQSSGTGQASGFGFLEWLRTNTAVNSSIDGTKFFPNNTLTVLDTVGFDALSALGGTAGLDQATTTINAVAHHSSGAIFLGGAFVFSSGSASGTSNLVAFKNGALATLSGSGLNGAVSSLVIEGDRLYVGGAFTDTKAATAGGKLGGVAIYNVAEDSWTLVTAGVNGDVTSVGFINNQIQVTGNFTEVLPPSGSGPGASAAGFATWDLKMSSWVNSGGFVVGSMTFVGNGTTTQYVAGRVTAMHKFDLDGVVSSTSVAQVPATLRRRDHRRASTSAQVPLPSALPAASPAVLAGAFWTNSSSSKQLTVLGGNFSLAATNLAAAAGVALYDPSAGTLTALNVRQVNGTVRALLVDGNTLYVGGEFTLSGASVNGLALYDLLAGAWNLNALQALQPATGATVVVRSISKSTARPTVVIVAGSFAQAGALRCQAICSFDATSKQWNALGSGILGEVSGMAATRAPYAGGSISLSDNTAANVAQFSITNQTWAAVGSGSDIPRPITALEVNNLNATSVFAAGQSADGSSSFLTFWDGIKWATLGSSFTEGTTVAQLTMVPLQNTHAANSIIQSDRVLMISGALATSSGNASSALFDGETLTPYIVSTSATGTMGTVSSLFHSFTSFSFNQRKFLATGVVILISIAIAAGIVFLLALAGILWTLFARKDDKLHTFAAGDDDDSAHHRPSSLLGGGLEAHADPFGPDASNYVRAETPSDAAGGLLAEEVNRPAHARYSFDGTGEGELPISSGAEVEVLDDRDPAWWYARDVRTGREGVVPAAYLY</sequence>
<dbReference type="SUPFAM" id="SSF50044">
    <property type="entry name" value="SH3-domain"/>
    <property type="match status" value="1"/>
</dbReference>
<feature type="domain" description="SH3" evidence="5">
    <location>
        <begin position="1690"/>
        <end position="1747"/>
    </location>
</feature>
<dbReference type="OMA" id="ININSWY"/>
<dbReference type="InterPro" id="IPR036028">
    <property type="entry name" value="SH3-like_dom_sf"/>
</dbReference>
<keyword evidence="7" id="KW-1185">Reference proteome</keyword>
<feature type="compositionally biased region" description="Polar residues" evidence="3">
    <location>
        <begin position="457"/>
        <end position="466"/>
    </location>
</feature>
<dbReference type="EMBL" id="KN817534">
    <property type="protein sequence ID" value="KJA24968.1"/>
    <property type="molecule type" value="Genomic_DNA"/>
</dbReference>
<dbReference type="InterPro" id="IPR001452">
    <property type="entry name" value="SH3_domain"/>
</dbReference>
<dbReference type="PANTHER" id="PTHR31778:SF2">
    <property type="entry name" value="BUD SITE SELECTION PROTEIN RAX2"/>
    <property type="match status" value="1"/>
</dbReference>
<name>A0A0D2MM11_HYPSF</name>
<dbReference type="CDD" id="cd11856">
    <property type="entry name" value="SH3_p47phox_like"/>
    <property type="match status" value="1"/>
</dbReference>
<keyword evidence="4" id="KW-0472">Membrane</keyword>
<evidence type="ECO:0000256" key="4">
    <source>
        <dbReference type="SAM" id="Phobius"/>
    </source>
</evidence>
<dbReference type="Pfam" id="PF12768">
    <property type="entry name" value="Rax2"/>
    <property type="match status" value="1"/>
</dbReference>
<keyword evidence="4" id="KW-0812">Transmembrane</keyword>
<dbReference type="PANTHER" id="PTHR31778">
    <property type="entry name" value="BUD SITE SELECTION PROTEIN RAX2"/>
    <property type="match status" value="1"/>
</dbReference>
<dbReference type="InterPro" id="IPR024982">
    <property type="entry name" value="Rax2-like_C"/>
</dbReference>
<dbReference type="InterPro" id="IPR045338">
    <property type="entry name" value="DUF6535"/>
</dbReference>
<organism evidence="6 7">
    <name type="scientific">Hypholoma sublateritium (strain FD-334 SS-4)</name>
    <dbReference type="NCBI Taxonomy" id="945553"/>
    <lineage>
        <taxon>Eukaryota</taxon>
        <taxon>Fungi</taxon>
        <taxon>Dikarya</taxon>
        <taxon>Basidiomycota</taxon>
        <taxon>Agaricomycotina</taxon>
        <taxon>Agaricomycetes</taxon>
        <taxon>Agaricomycetidae</taxon>
        <taxon>Agaricales</taxon>
        <taxon>Agaricineae</taxon>
        <taxon>Strophariaceae</taxon>
        <taxon>Hypholoma</taxon>
    </lineage>
</organism>
<dbReference type="OrthoDB" id="2503993at2759"/>
<feature type="region of interest" description="Disordered" evidence="3">
    <location>
        <begin position="427"/>
        <end position="470"/>
    </location>
</feature>